<keyword evidence="2" id="KW-1185">Reference proteome</keyword>
<sequence>MNRLNPLYVGIFLLLLLLFFALKLIDAKKELQQEKILYEKTLKVALDTSALKKAFANKEKEKKEILHILSNPVLKSSNIKKEITNSGIHISSQNMDIKALNFLMGKILNTTFNITMLKIKRISENKSTLEVKIKW</sequence>
<dbReference type="KEGG" id="ssei:FJR45_06855"/>
<evidence type="ECO:0000313" key="2">
    <source>
        <dbReference type="Proteomes" id="UP000593719"/>
    </source>
</evidence>
<protein>
    <recommendedName>
        <fullName evidence="3">Type II secretion system protein M</fullName>
    </recommendedName>
</protein>
<dbReference type="AlphaFoldDB" id="A0A7M1B227"/>
<dbReference type="Proteomes" id="UP000593719">
    <property type="component" value="Chromosome"/>
</dbReference>
<accession>A0A7M1B227</accession>
<evidence type="ECO:0008006" key="3">
    <source>
        <dbReference type="Google" id="ProtNLM"/>
    </source>
</evidence>
<gene>
    <name evidence="1" type="ORF">FJR45_06855</name>
</gene>
<proteinExistence type="predicted"/>
<dbReference type="RefSeq" id="WP_193149856.1">
    <property type="nucleotide sequence ID" value="NZ_CP041235.1"/>
</dbReference>
<dbReference type="EMBL" id="CP041235">
    <property type="protein sequence ID" value="QOP43685.1"/>
    <property type="molecule type" value="Genomic_DNA"/>
</dbReference>
<reference evidence="1 2" key="1">
    <citation type="submission" date="2019-06" db="EMBL/GenBank/DDBJ databases">
        <title>Sulfurimonas gotlandica sp. nov., a chemoautotrophic and psychrotolerant epsilonproteobacterium isolated from a pelagic redoxcline, and an emended description of the genus Sulfurimonas.</title>
        <authorList>
            <person name="Wang S."/>
            <person name="Jiang L."/>
            <person name="Shao Z."/>
        </authorList>
    </citation>
    <scope>NUCLEOTIDE SEQUENCE [LARGE SCALE GENOMIC DNA]</scope>
    <source>
        <strain evidence="1 2">S2-6</strain>
    </source>
</reference>
<evidence type="ECO:0000313" key="1">
    <source>
        <dbReference type="EMBL" id="QOP43685.1"/>
    </source>
</evidence>
<organism evidence="1 2">
    <name type="scientific">Sulfurimonas sediminis</name>
    <dbReference type="NCBI Taxonomy" id="2590020"/>
    <lineage>
        <taxon>Bacteria</taxon>
        <taxon>Pseudomonadati</taxon>
        <taxon>Campylobacterota</taxon>
        <taxon>Epsilonproteobacteria</taxon>
        <taxon>Campylobacterales</taxon>
        <taxon>Sulfurimonadaceae</taxon>
        <taxon>Sulfurimonas</taxon>
    </lineage>
</organism>
<name>A0A7M1B227_9BACT</name>